<dbReference type="OrthoDB" id="5242879at2"/>
<dbReference type="InterPro" id="IPR005754">
    <property type="entry name" value="Sortase"/>
</dbReference>
<feature type="compositionally biased region" description="Low complexity" evidence="3">
    <location>
        <begin position="403"/>
        <end position="413"/>
    </location>
</feature>
<reference evidence="4 5" key="1">
    <citation type="submission" date="2016-06" db="EMBL/GenBank/DDBJ databases">
        <authorList>
            <person name="Kjaerup R.B."/>
            <person name="Dalgaard T.S."/>
            <person name="Juul-Madsen H.R."/>
        </authorList>
    </citation>
    <scope>NUCLEOTIDE SEQUENCE [LARGE SCALE GENOMIC DNA]</scope>
    <source>
        <strain evidence="4 5">DSM 45577</strain>
    </source>
</reference>
<organism evidence="4 5">
    <name type="scientific">Micromonospora yangpuensis</name>
    <dbReference type="NCBI Taxonomy" id="683228"/>
    <lineage>
        <taxon>Bacteria</taxon>
        <taxon>Bacillati</taxon>
        <taxon>Actinomycetota</taxon>
        <taxon>Actinomycetes</taxon>
        <taxon>Micromonosporales</taxon>
        <taxon>Micromonosporaceae</taxon>
        <taxon>Micromonospora</taxon>
    </lineage>
</organism>
<evidence type="ECO:0000256" key="1">
    <source>
        <dbReference type="ARBA" id="ARBA00022801"/>
    </source>
</evidence>
<feature type="compositionally biased region" description="Basic and acidic residues" evidence="3">
    <location>
        <begin position="254"/>
        <end position="264"/>
    </location>
</feature>
<keyword evidence="5" id="KW-1185">Reference proteome</keyword>
<dbReference type="NCBIfam" id="NF033747">
    <property type="entry name" value="class_E_sortase"/>
    <property type="match status" value="1"/>
</dbReference>
<dbReference type="Gene3D" id="2.40.260.10">
    <property type="entry name" value="Sortase"/>
    <property type="match status" value="1"/>
</dbReference>
<keyword evidence="1" id="KW-0378">Hydrolase</keyword>
<feature type="region of interest" description="Disordered" evidence="3">
    <location>
        <begin position="296"/>
        <end position="321"/>
    </location>
</feature>
<feature type="active site" description="Proton donor/acceptor" evidence="2">
    <location>
        <position position="473"/>
    </location>
</feature>
<dbReference type="Proteomes" id="UP000198937">
    <property type="component" value="Unassembled WGS sequence"/>
</dbReference>
<feature type="compositionally biased region" description="Low complexity" evidence="3">
    <location>
        <begin position="33"/>
        <end position="43"/>
    </location>
</feature>
<dbReference type="GO" id="GO:0016787">
    <property type="term" value="F:hydrolase activity"/>
    <property type="evidence" value="ECO:0007669"/>
    <property type="project" value="UniProtKB-KW"/>
</dbReference>
<feature type="compositionally biased region" description="Basic and acidic residues" evidence="3">
    <location>
        <begin position="1"/>
        <end position="20"/>
    </location>
</feature>
<dbReference type="NCBIfam" id="TIGR01076">
    <property type="entry name" value="sortase_fam"/>
    <property type="match status" value="1"/>
</dbReference>
<dbReference type="InterPro" id="IPR053465">
    <property type="entry name" value="Sortase_Class_E"/>
</dbReference>
<evidence type="ECO:0000256" key="2">
    <source>
        <dbReference type="PIRSR" id="PIRSR605754-1"/>
    </source>
</evidence>
<dbReference type="InterPro" id="IPR042003">
    <property type="entry name" value="Sortase_E"/>
</dbReference>
<evidence type="ECO:0000256" key="3">
    <source>
        <dbReference type="SAM" id="MobiDB-lite"/>
    </source>
</evidence>
<feature type="region of interest" description="Disordered" evidence="3">
    <location>
        <begin position="394"/>
        <end position="421"/>
    </location>
</feature>
<dbReference type="EMBL" id="FMIA01000002">
    <property type="protein sequence ID" value="SCL46358.1"/>
    <property type="molecule type" value="Genomic_DNA"/>
</dbReference>
<sequence>MSRPVDDWRDDRDGRHRSQPEESTEFLTRTNRPDPAAAHRAPAGPWPTPVLPPRAPARPEPTGRPAEHPQAGRPAGHPQTGPAVDRRPQPYPRESGRPTHPTESGRPTHPTDSRYGPPATTRPGDSAPTGAHQVRPAAPQPGTGAVPAGSPWSGGSGPGRYPGAERTGEAATWADRHPAAEPTGRPATASGPGSAPPPWRGNRPEGSTPNEPDPAHQQSSHQQPAHPRHEGGPGTGTDQPTAFLSTVGPAAAKPRPEPGGREGPVDPSATALIPAVTRRPPQTDPALDSTALMGAVPRMPESDRPADGPATPPPARRGERVVQLRPEQTGEGYKSVYSELTRPSFWSRLRTGIRFSGEVLITFGLVVLLFAGYEIWGKSVMVDAHQSDLSDQLAQEWAPTDDPTVAPSATPSAPATPKPPVEGKPIAGLYIPKLDKSWIVVEGVSQKDIRYAPGHYPDSAMPGQVGNFSVAGHRNRATFWRLDELNNGDVIVAESKTTWFVYRVSKNHIVKPSQVEVVAPVPGRPRAKPTQAMLTLTTCNPKFDNYERLIVHAELDRKMAKSEGRPSELEG</sequence>
<proteinExistence type="predicted"/>
<accession>A0A1C6TXE9</accession>
<dbReference type="RefSeq" id="WP_091432740.1">
    <property type="nucleotide sequence ID" value="NZ_BMMJ01000003.1"/>
</dbReference>
<feature type="compositionally biased region" description="Pro residues" evidence="3">
    <location>
        <begin position="44"/>
        <end position="59"/>
    </location>
</feature>
<evidence type="ECO:0000313" key="4">
    <source>
        <dbReference type="EMBL" id="SCL46358.1"/>
    </source>
</evidence>
<dbReference type="Pfam" id="PF04203">
    <property type="entry name" value="Sortase"/>
    <property type="match status" value="1"/>
</dbReference>
<gene>
    <name evidence="4" type="ORF">GA0070617_0238</name>
</gene>
<evidence type="ECO:0000313" key="5">
    <source>
        <dbReference type="Proteomes" id="UP000198937"/>
    </source>
</evidence>
<dbReference type="InterPro" id="IPR023365">
    <property type="entry name" value="Sortase_dom-sf"/>
</dbReference>
<dbReference type="SUPFAM" id="SSF63817">
    <property type="entry name" value="Sortase"/>
    <property type="match status" value="1"/>
</dbReference>
<protein>
    <submittedName>
        <fullName evidence="4">LPXTG-site transpeptidase (Sortase) family protein</fullName>
    </submittedName>
</protein>
<feature type="region of interest" description="Disordered" evidence="3">
    <location>
        <begin position="1"/>
        <end position="268"/>
    </location>
</feature>
<dbReference type="STRING" id="683228.GA0070617_0238"/>
<dbReference type="CDD" id="cd05830">
    <property type="entry name" value="Sortase_E"/>
    <property type="match status" value="1"/>
</dbReference>
<name>A0A1C6TXE9_9ACTN</name>
<feature type="active site" description="Acyl-thioester intermediate" evidence="2">
    <location>
        <position position="539"/>
    </location>
</feature>
<dbReference type="AlphaFoldDB" id="A0A1C6TXE9"/>
<feature type="compositionally biased region" description="Low complexity" evidence="3">
    <location>
        <begin position="215"/>
        <end position="225"/>
    </location>
</feature>